<keyword evidence="3" id="KW-0456">Lyase</keyword>
<protein>
    <recommendedName>
        <fullName evidence="4">Aminotransferase class I/classII large domain-containing protein</fullName>
    </recommendedName>
</protein>
<accession>A0ABS6EGN2</accession>
<comment type="caution">
    <text evidence="5">The sequence shown here is derived from an EMBL/GenBank/DDBJ whole genome shotgun (WGS) entry which is preliminary data.</text>
</comment>
<dbReference type="RefSeq" id="WP_216438848.1">
    <property type="nucleotide sequence ID" value="NZ_JAHLQF010000002.1"/>
</dbReference>
<dbReference type="Proteomes" id="UP000726170">
    <property type="component" value="Unassembled WGS sequence"/>
</dbReference>
<reference evidence="5 6" key="1">
    <citation type="submission" date="2021-06" db="EMBL/GenBank/DDBJ databases">
        <authorList>
            <person name="Sun Q."/>
            <person name="Li D."/>
        </authorList>
    </citation>
    <scope>NUCLEOTIDE SEQUENCE [LARGE SCALE GENOMIC DNA]</scope>
    <source>
        <strain evidence="5 6">MSJ-11</strain>
    </source>
</reference>
<sequence>MFDEKIVRLGTNSIKWDRYNDEEIIAMGTADMDFMSPSCVTEALINRAKTGMFAYELKSRSYYNAIIDWYAQRYNWKIKKEWLSNSPGIWAGIRICIDSFTMPGDKIIAHSPTFHPIIDIAKKVVVLW</sequence>
<name>A0ABS6EGN2_9CLOT</name>
<keyword evidence="2" id="KW-0663">Pyridoxal phosphate</keyword>
<dbReference type="Pfam" id="PF00155">
    <property type="entry name" value="Aminotran_1_2"/>
    <property type="match status" value="1"/>
</dbReference>
<dbReference type="PANTHER" id="PTHR43525">
    <property type="entry name" value="PROTEIN MALY"/>
    <property type="match status" value="1"/>
</dbReference>
<gene>
    <name evidence="5" type="ORF">KQI86_08520</name>
</gene>
<organism evidence="5 6">
    <name type="scientific">Clostridium mobile</name>
    <dbReference type="NCBI Taxonomy" id="2841512"/>
    <lineage>
        <taxon>Bacteria</taxon>
        <taxon>Bacillati</taxon>
        <taxon>Bacillota</taxon>
        <taxon>Clostridia</taxon>
        <taxon>Eubacteriales</taxon>
        <taxon>Clostridiaceae</taxon>
        <taxon>Clostridium</taxon>
    </lineage>
</organism>
<keyword evidence="6" id="KW-1185">Reference proteome</keyword>
<comment type="cofactor">
    <cofactor evidence="1">
        <name>pyridoxal 5'-phosphate</name>
        <dbReference type="ChEBI" id="CHEBI:597326"/>
    </cofactor>
</comment>
<evidence type="ECO:0000256" key="1">
    <source>
        <dbReference type="ARBA" id="ARBA00001933"/>
    </source>
</evidence>
<dbReference type="InterPro" id="IPR004839">
    <property type="entry name" value="Aminotransferase_I/II_large"/>
</dbReference>
<proteinExistence type="predicted"/>
<dbReference type="InterPro" id="IPR051798">
    <property type="entry name" value="Class-II_PLP-Dep_Aminotrans"/>
</dbReference>
<evidence type="ECO:0000313" key="5">
    <source>
        <dbReference type="EMBL" id="MBU5484369.1"/>
    </source>
</evidence>
<feature type="domain" description="Aminotransferase class I/classII large" evidence="4">
    <location>
        <begin position="23"/>
        <end position="122"/>
    </location>
</feature>
<evidence type="ECO:0000313" key="6">
    <source>
        <dbReference type="Proteomes" id="UP000726170"/>
    </source>
</evidence>
<evidence type="ECO:0000256" key="2">
    <source>
        <dbReference type="ARBA" id="ARBA00022898"/>
    </source>
</evidence>
<evidence type="ECO:0000259" key="4">
    <source>
        <dbReference type="Pfam" id="PF00155"/>
    </source>
</evidence>
<dbReference type="EMBL" id="JAHLQF010000002">
    <property type="protein sequence ID" value="MBU5484369.1"/>
    <property type="molecule type" value="Genomic_DNA"/>
</dbReference>
<evidence type="ECO:0000256" key="3">
    <source>
        <dbReference type="ARBA" id="ARBA00023239"/>
    </source>
</evidence>
<dbReference type="PANTHER" id="PTHR43525:SF1">
    <property type="entry name" value="PROTEIN MALY"/>
    <property type="match status" value="1"/>
</dbReference>